<accession>A0ABY1JDT8</accession>
<dbReference type="PANTHER" id="PTHR30344:SF1">
    <property type="entry name" value="6-PHOSPHOGLUCONOLACTONASE"/>
    <property type="match status" value="1"/>
</dbReference>
<organism evidence="2 3">
    <name type="scientific">Acetomicrobium flavidum</name>
    <dbReference type="NCBI Taxonomy" id="49896"/>
    <lineage>
        <taxon>Bacteria</taxon>
        <taxon>Thermotogati</taxon>
        <taxon>Synergistota</taxon>
        <taxon>Synergistia</taxon>
        <taxon>Synergistales</taxon>
        <taxon>Acetomicrobiaceae</taxon>
        <taxon>Acetomicrobium</taxon>
    </lineage>
</organism>
<comment type="similarity">
    <text evidence="1">Belongs to the cycloisomerase 2 family.</text>
</comment>
<evidence type="ECO:0000313" key="2">
    <source>
        <dbReference type="EMBL" id="SIN70279.1"/>
    </source>
</evidence>
<proteinExistence type="inferred from homology"/>
<evidence type="ECO:0000256" key="1">
    <source>
        <dbReference type="ARBA" id="ARBA00005564"/>
    </source>
</evidence>
<gene>
    <name evidence="2" type="ORF">SAMN05444368_1320</name>
</gene>
<dbReference type="InterPro" id="IPR015943">
    <property type="entry name" value="WD40/YVTN_repeat-like_dom_sf"/>
</dbReference>
<dbReference type="EMBL" id="FSQZ01000001">
    <property type="protein sequence ID" value="SIN70279.1"/>
    <property type="molecule type" value="Genomic_DNA"/>
</dbReference>
<sequence>MKYVYVGCRTTKTRNARGRGISLYQVQDNKTWKLVEITPILENPSYLTMDKTKNYLYTVHGDLNAVSAFKIDNEGKLQYINTVSSQGKNPVFITPNRTNKFLFVATLQGGTVTSLPINSDGSLGEAVYVEHLQGLTETSVSHAHQCLLDKSERFLFVPTQGRNVGFERLWVFEVNDETGRLSPVCFIDARKFSEPRHVAIHSDNTKVYLINEKGNSVTYYDFDDKSRKIEPLQIITSLPETYTGEGQASAILVHPNGKFLYASNRIHDSVVCYRINRQTGFLATIHFTPTLGKTPRFMTFNEDGNKLLVANEDSDTIRIFDVNSKTGELVYTGHSIATGSPTCIVFK</sequence>
<comment type="caution">
    <text evidence="2">The sequence shown here is derived from an EMBL/GenBank/DDBJ whole genome shotgun (WGS) entry which is preliminary data.</text>
</comment>
<dbReference type="Pfam" id="PF10282">
    <property type="entry name" value="Lactonase"/>
    <property type="match status" value="1"/>
</dbReference>
<name>A0ABY1JDT8_9BACT</name>
<protein>
    <submittedName>
        <fullName evidence="2">6-phosphogluconolactonase, cycloisomerase 2 family</fullName>
    </submittedName>
</protein>
<dbReference type="Gene3D" id="2.130.10.10">
    <property type="entry name" value="YVTN repeat-like/Quinoprotein amine dehydrogenase"/>
    <property type="match status" value="1"/>
</dbReference>
<dbReference type="RefSeq" id="WP_074199678.1">
    <property type="nucleotide sequence ID" value="NZ_FSQZ01000001.1"/>
</dbReference>
<dbReference type="InterPro" id="IPR019405">
    <property type="entry name" value="Lactonase_7-beta_prop"/>
</dbReference>
<dbReference type="PANTHER" id="PTHR30344">
    <property type="entry name" value="6-PHOSPHOGLUCONOLACTONASE-RELATED"/>
    <property type="match status" value="1"/>
</dbReference>
<dbReference type="InterPro" id="IPR050282">
    <property type="entry name" value="Cycloisomerase_2"/>
</dbReference>
<reference evidence="2 3" key="1">
    <citation type="submission" date="2016-11" db="EMBL/GenBank/DDBJ databases">
        <authorList>
            <person name="Varghese N."/>
            <person name="Submissions S."/>
        </authorList>
    </citation>
    <scope>NUCLEOTIDE SEQUENCE [LARGE SCALE GENOMIC DNA]</scope>
    <source>
        <strain evidence="2 3">DSM 20664</strain>
    </source>
</reference>
<dbReference type="Proteomes" id="UP000185093">
    <property type="component" value="Unassembled WGS sequence"/>
</dbReference>
<dbReference type="SUPFAM" id="SSF51004">
    <property type="entry name" value="C-terminal (heme d1) domain of cytochrome cd1-nitrite reductase"/>
    <property type="match status" value="1"/>
</dbReference>
<evidence type="ECO:0000313" key="3">
    <source>
        <dbReference type="Proteomes" id="UP000185093"/>
    </source>
</evidence>
<keyword evidence="3" id="KW-1185">Reference proteome</keyword>
<dbReference type="InterPro" id="IPR011048">
    <property type="entry name" value="Haem_d1_sf"/>
</dbReference>